<proteinExistence type="predicted"/>
<name>A0A917PBP4_9ACTN</name>
<evidence type="ECO:0000313" key="2">
    <source>
        <dbReference type="EMBL" id="GGJ69827.1"/>
    </source>
</evidence>
<accession>A0A917PBP4</accession>
<dbReference type="RefSeq" id="WP_189317541.1">
    <property type="nucleotide sequence ID" value="NZ_BMQA01000115.1"/>
</dbReference>
<organism evidence="2 3">
    <name type="scientific">Streptomyces brasiliensis</name>
    <dbReference type="NCBI Taxonomy" id="1954"/>
    <lineage>
        <taxon>Bacteria</taxon>
        <taxon>Bacillati</taxon>
        <taxon>Actinomycetota</taxon>
        <taxon>Actinomycetes</taxon>
        <taxon>Kitasatosporales</taxon>
        <taxon>Streptomycetaceae</taxon>
        <taxon>Streptomyces</taxon>
    </lineage>
</organism>
<keyword evidence="3" id="KW-1185">Reference proteome</keyword>
<sequence>MTAVNGLRRIVLVAVTSVAALIGAGSAFAATGTSASVPDPSGARIAHNSYVRSVLGSTGSHAMYYYNVGG</sequence>
<evidence type="ECO:0000313" key="3">
    <source>
        <dbReference type="Proteomes" id="UP000657574"/>
    </source>
</evidence>
<reference evidence="2" key="1">
    <citation type="journal article" date="2014" name="Int. J. Syst. Evol. Microbiol.">
        <title>Complete genome sequence of Corynebacterium casei LMG S-19264T (=DSM 44701T), isolated from a smear-ripened cheese.</title>
        <authorList>
            <consortium name="US DOE Joint Genome Institute (JGI-PGF)"/>
            <person name="Walter F."/>
            <person name="Albersmeier A."/>
            <person name="Kalinowski J."/>
            <person name="Ruckert C."/>
        </authorList>
    </citation>
    <scope>NUCLEOTIDE SEQUENCE</scope>
    <source>
        <strain evidence="2">JCM 3086</strain>
    </source>
</reference>
<evidence type="ECO:0000256" key="1">
    <source>
        <dbReference type="SAM" id="SignalP"/>
    </source>
</evidence>
<dbReference type="Proteomes" id="UP000657574">
    <property type="component" value="Unassembled WGS sequence"/>
</dbReference>
<feature type="signal peptide" evidence="1">
    <location>
        <begin position="1"/>
        <end position="29"/>
    </location>
</feature>
<protein>
    <submittedName>
        <fullName evidence="2">Uncharacterized protein</fullName>
    </submittedName>
</protein>
<keyword evidence="1" id="KW-0732">Signal</keyword>
<dbReference type="AlphaFoldDB" id="A0A917PBP4"/>
<feature type="chain" id="PRO_5038008629" evidence="1">
    <location>
        <begin position="30"/>
        <end position="70"/>
    </location>
</feature>
<reference evidence="2" key="2">
    <citation type="submission" date="2020-09" db="EMBL/GenBank/DDBJ databases">
        <authorList>
            <person name="Sun Q."/>
            <person name="Ohkuma M."/>
        </authorList>
    </citation>
    <scope>NUCLEOTIDE SEQUENCE</scope>
    <source>
        <strain evidence="2">JCM 3086</strain>
    </source>
</reference>
<gene>
    <name evidence="2" type="ORF">GCM10010121_095550</name>
</gene>
<dbReference type="EMBL" id="BMQA01000115">
    <property type="protein sequence ID" value="GGJ69827.1"/>
    <property type="molecule type" value="Genomic_DNA"/>
</dbReference>
<comment type="caution">
    <text evidence="2">The sequence shown here is derived from an EMBL/GenBank/DDBJ whole genome shotgun (WGS) entry which is preliminary data.</text>
</comment>